<keyword evidence="1" id="KW-1133">Transmembrane helix</keyword>
<dbReference type="Proteomes" id="UP001596413">
    <property type="component" value="Unassembled WGS sequence"/>
</dbReference>
<name>A0ABW2GEA8_9ACTN</name>
<protein>
    <submittedName>
        <fullName evidence="2">DUF5819 family protein</fullName>
    </submittedName>
</protein>
<evidence type="ECO:0000256" key="1">
    <source>
        <dbReference type="SAM" id="Phobius"/>
    </source>
</evidence>
<sequence length="230" mass="25837">MTATMEKEALAAEGDGRGISGPEPLSRVQRWFVIGVATLIAAAVTLHIGITVVAAGPDTELSRRYETQINEYTQPEFYQSWSLFAPAPMNTTAVHARLELRGPNGVHQTGWFNLDVVDLYHIQHAPIPRRTVSLMNGWLRQVPYHSPEDRAKNVPLTTDREAQRVMTRQILDRMDKLVGDETPVRIQIRAVTTPQPSPSWVDAKRSLRAGVQEHEWWQVEAADRKGGSEK</sequence>
<evidence type="ECO:0000313" key="2">
    <source>
        <dbReference type="EMBL" id="MFC7219098.1"/>
    </source>
</evidence>
<keyword evidence="1" id="KW-0812">Transmembrane</keyword>
<keyword evidence="1" id="KW-0472">Membrane</keyword>
<comment type="caution">
    <text evidence="2">The sequence shown here is derived from an EMBL/GenBank/DDBJ whole genome shotgun (WGS) entry which is preliminary data.</text>
</comment>
<accession>A0ABW2GEA8</accession>
<feature type="transmembrane region" description="Helical" evidence="1">
    <location>
        <begin position="31"/>
        <end position="55"/>
    </location>
</feature>
<proteinExistence type="predicted"/>
<reference evidence="3" key="1">
    <citation type="journal article" date="2019" name="Int. J. Syst. Evol. Microbiol.">
        <title>The Global Catalogue of Microorganisms (GCM) 10K type strain sequencing project: providing services to taxonomists for standard genome sequencing and annotation.</title>
        <authorList>
            <consortium name="The Broad Institute Genomics Platform"/>
            <consortium name="The Broad Institute Genome Sequencing Center for Infectious Disease"/>
            <person name="Wu L."/>
            <person name="Ma J."/>
        </authorList>
    </citation>
    <scope>NUCLEOTIDE SEQUENCE [LARGE SCALE GENOMIC DNA]</scope>
    <source>
        <strain evidence="3">CGMCC 1.13681</strain>
    </source>
</reference>
<gene>
    <name evidence="2" type="ORF">ACFQLX_13110</name>
</gene>
<evidence type="ECO:0000313" key="3">
    <source>
        <dbReference type="Proteomes" id="UP001596413"/>
    </source>
</evidence>
<dbReference type="Pfam" id="PF19136">
    <property type="entry name" value="DUF5819"/>
    <property type="match status" value="1"/>
</dbReference>
<organism evidence="2 3">
    <name type="scientific">Streptomyces polyrhachis</name>
    <dbReference type="NCBI Taxonomy" id="1282885"/>
    <lineage>
        <taxon>Bacteria</taxon>
        <taxon>Bacillati</taxon>
        <taxon>Actinomycetota</taxon>
        <taxon>Actinomycetes</taxon>
        <taxon>Kitasatosporales</taxon>
        <taxon>Streptomycetaceae</taxon>
        <taxon>Streptomyces</taxon>
    </lineage>
</organism>
<dbReference type="RefSeq" id="WP_386414627.1">
    <property type="nucleotide sequence ID" value="NZ_JBHSZO010000018.1"/>
</dbReference>
<dbReference type="EMBL" id="JBHSZO010000018">
    <property type="protein sequence ID" value="MFC7219098.1"/>
    <property type="molecule type" value="Genomic_DNA"/>
</dbReference>
<dbReference type="InterPro" id="IPR043857">
    <property type="entry name" value="DUF5819"/>
</dbReference>
<keyword evidence="3" id="KW-1185">Reference proteome</keyword>